<feature type="repeat" description="PPR" evidence="2">
    <location>
        <begin position="177"/>
        <end position="211"/>
    </location>
</feature>
<reference evidence="3" key="2">
    <citation type="submission" date="2019-07" db="EMBL/GenBank/DDBJ databases">
        <authorList>
            <person name="Yang Y."/>
            <person name="Bocs S."/>
            <person name="Baudouin L."/>
        </authorList>
    </citation>
    <scope>NUCLEOTIDE SEQUENCE</scope>
    <source>
        <tissue evidence="3">Spear leaf of Hainan Tall coconut</tissue>
    </source>
</reference>
<evidence type="ECO:0000256" key="2">
    <source>
        <dbReference type="PROSITE-ProRule" id="PRU00708"/>
    </source>
</evidence>
<dbReference type="EMBL" id="CM017874">
    <property type="protein sequence ID" value="KAG1334922.1"/>
    <property type="molecule type" value="Genomic_DNA"/>
</dbReference>
<dbReference type="InterPro" id="IPR002885">
    <property type="entry name" value="PPR_rpt"/>
</dbReference>
<protein>
    <submittedName>
        <fullName evidence="3">Pentatricopeptide repeat-containing protein DOT4, chloroplastic-like</fullName>
    </submittedName>
</protein>
<name>A0A8K0I314_COCNU</name>
<dbReference type="FunFam" id="1.25.40.10:FF:000309">
    <property type="entry name" value="Pentatricopeptide repeat-containing protein, chloroplastic"/>
    <property type="match status" value="1"/>
</dbReference>
<dbReference type="NCBIfam" id="TIGR00756">
    <property type="entry name" value="PPR"/>
    <property type="match status" value="4"/>
</dbReference>
<dbReference type="AlphaFoldDB" id="A0A8K0I314"/>
<reference evidence="3" key="1">
    <citation type="journal article" date="2017" name="Gigascience">
        <title>The genome draft of coconut (Cocos nucifera).</title>
        <authorList>
            <person name="Xiao Y."/>
            <person name="Xu P."/>
            <person name="Fan H."/>
            <person name="Baudouin L."/>
            <person name="Xia W."/>
            <person name="Bocs S."/>
            <person name="Xu J."/>
            <person name="Li Q."/>
            <person name="Guo A."/>
            <person name="Zhou L."/>
            <person name="Li J."/>
            <person name="Wu Y."/>
            <person name="Ma Z."/>
            <person name="Armero A."/>
            <person name="Issali A.E."/>
            <person name="Liu N."/>
            <person name="Peng M."/>
            <person name="Yang Y."/>
        </authorList>
    </citation>
    <scope>NUCLEOTIDE SEQUENCE</scope>
    <source>
        <tissue evidence="3">Spear leaf of Hainan Tall coconut</tissue>
    </source>
</reference>
<organism evidence="3 4">
    <name type="scientific">Cocos nucifera</name>
    <name type="common">Coconut palm</name>
    <dbReference type="NCBI Taxonomy" id="13894"/>
    <lineage>
        <taxon>Eukaryota</taxon>
        <taxon>Viridiplantae</taxon>
        <taxon>Streptophyta</taxon>
        <taxon>Embryophyta</taxon>
        <taxon>Tracheophyta</taxon>
        <taxon>Spermatophyta</taxon>
        <taxon>Magnoliopsida</taxon>
        <taxon>Liliopsida</taxon>
        <taxon>Arecaceae</taxon>
        <taxon>Arecoideae</taxon>
        <taxon>Cocoseae</taxon>
        <taxon>Attaleinae</taxon>
        <taxon>Cocos</taxon>
    </lineage>
</organism>
<dbReference type="Proteomes" id="UP000797356">
    <property type="component" value="Chromosome 3"/>
</dbReference>
<dbReference type="Pfam" id="PF01535">
    <property type="entry name" value="PPR"/>
    <property type="match status" value="6"/>
</dbReference>
<dbReference type="PANTHER" id="PTHR24015">
    <property type="entry name" value="OS07G0578800 PROTEIN-RELATED"/>
    <property type="match status" value="1"/>
</dbReference>
<dbReference type="PANTHER" id="PTHR24015:SF1934">
    <property type="entry name" value="PENTATRICOPEPTIDE REPEAT-CONTAINING PROTEIN"/>
    <property type="match status" value="1"/>
</dbReference>
<dbReference type="FunFam" id="1.25.40.10:FF:000682">
    <property type="entry name" value="Pentatricopeptide repeat-containing protein At3g16610"/>
    <property type="match status" value="1"/>
</dbReference>
<dbReference type="OrthoDB" id="185373at2759"/>
<evidence type="ECO:0000313" key="4">
    <source>
        <dbReference type="Proteomes" id="UP000797356"/>
    </source>
</evidence>
<accession>A0A8K0I314</accession>
<evidence type="ECO:0000313" key="3">
    <source>
        <dbReference type="EMBL" id="KAG1334922.1"/>
    </source>
</evidence>
<feature type="repeat" description="PPR" evidence="2">
    <location>
        <begin position="379"/>
        <end position="413"/>
    </location>
</feature>
<dbReference type="FunFam" id="1.25.40.10:FF:001079">
    <property type="entry name" value="Pentatricopeptide repeat-containing protein At2g17210"/>
    <property type="match status" value="1"/>
</dbReference>
<keyword evidence="1" id="KW-0677">Repeat</keyword>
<dbReference type="PROSITE" id="PS51375">
    <property type="entry name" value="PPR"/>
    <property type="match status" value="4"/>
</dbReference>
<gene>
    <name evidence="3" type="ORF">COCNU_03G010410</name>
</gene>
<dbReference type="GO" id="GO:0009451">
    <property type="term" value="P:RNA modification"/>
    <property type="evidence" value="ECO:0007669"/>
    <property type="project" value="InterPro"/>
</dbReference>
<dbReference type="GO" id="GO:0003723">
    <property type="term" value="F:RNA binding"/>
    <property type="evidence" value="ECO:0007669"/>
    <property type="project" value="InterPro"/>
</dbReference>
<dbReference type="Pfam" id="PF20431">
    <property type="entry name" value="E_motif"/>
    <property type="match status" value="1"/>
</dbReference>
<keyword evidence="4" id="KW-1185">Reference proteome</keyword>
<dbReference type="Gene3D" id="1.25.40.10">
    <property type="entry name" value="Tetratricopeptide repeat domain"/>
    <property type="match status" value="4"/>
</dbReference>
<comment type="caution">
    <text evidence="3">The sequence shown here is derived from an EMBL/GenBank/DDBJ whole genome shotgun (WGS) entry which is preliminary data.</text>
</comment>
<proteinExistence type="predicted"/>
<feature type="repeat" description="PPR" evidence="2">
    <location>
        <begin position="75"/>
        <end position="109"/>
    </location>
</feature>
<dbReference type="Pfam" id="PF13041">
    <property type="entry name" value="PPR_2"/>
    <property type="match status" value="2"/>
</dbReference>
<dbReference type="InterPro" id="IPR046848">
    <property type="entry name" value="E_motif"/>
</dbReference>
<dbReference type="InterPro" id="IPR011990">
    <property type="entry name" value="TPR-like_helical_dom_sf"/>
</dbReference>
<feature type="repeat" description="PPR" evidence="2">
    <location>
        <begin position="278"/>
        <end position="312"/>
    </location>
</feature>
<sequence length="562" mass="62676">MLRSGVHGDGLTFPFVAKACAKLRCVREGRKLHAQSLLMGFQGNPFVQTSLMDMYSKCYYLSDARQLFDEMPSRSLVAWNCMISAYGQDFQINKSFELLNELRALGLRPTSSTCVSLVSGCAGSVAAIMHGLSVHCYGVKVGFHSDLRFSNSILSMYAWFGHVDYACSLFDSMEEKSIVTWTAMAGGFVRVGDSMKVFDLFNQMRSAYVNPDSAAFINLIYAGILTGKPLIACAIHSVLINSGFDQKVDIAPLLVTLYSKCGELMSAQEVFDSMRDKDVFLWTSMISGYVQGGLSSEALVLFDQLLSSNIKPNKVTIVTVLSACADSGSLNFGEKIEDYVMENGLQSDLRVQTALIYMYCRCGKIERAKDIFDGAYAKDITMWSTMIKGYACHGKGREALALFEEMQREETIKPDAILFIEVLLACSHSGLVEEGLQCFISMQKDYGVEPNIEHYLCMVDLLARAGYFSYALRFINNMPIQARNQVLAPLLSACRTHHDNQFGELVSEQLFKLKPWNTGNYVLMSNVYASLGKWKEVIGLRNLINRRGLIKQPGWSRIELNS</sequence>
<evidence type="ECO:0000256" key="1">
    <source>
        <dbReference type="ARBA" id="ARBA00022737"/>
    </source>
</evidence>
<dbReference type="InterPro" id="IPR046960">
    <property type="entry name" value="PPR_At4g14850-like_plant"/>
</dbReference>